<proteinExistence type="predicted"/>
<protein>
    <submittedName>
        <fullName evidence="2">Uncharacterized protein</fullName>
    </submittedName>
</protein>
<organism evidence="2">
    <name type="scientific">viral metagenome</name>
    <dbReference type="NCBI Taxonomy" id="1070528"/>
    <lineage>
        <taxon>unclassified sequences</taxon>
        <taxon>metagenomes</taxon>
        <taxon>organismal metagenomes</taxon>
    </lineage>
</organism>
<sequence>MKMKKGKLENKAFYPGEDKSPISGHPTPGPFPFSKAENGEGGGEEVKIRMKAGRAVDGIGPGECAVVSRQMAEYLISIGYATKED</sequence>
<dbReference type="EMBL" id="MT144638">
    <property type="protein sequence ID" value="QJH96073.1"/>
    <property type="molecule type" value="Genomic_DNA"/>
</dbReference>
<name>A0A6H1ZF27_9ZZZZ</name>
<feature type="compositionally biased region" description="Basic and acidic residues" evidence="1">
    <location>
        <begin position="1"/>
        <end position="20"/>
    </location>
</feature>
<gene>
    <name evidence="2" type="ORF">TM448A00285_0043</name>
    <name evidence="3" type="ORF">TM448B00616_0035</name>
</gene>
<dbReference type="EMBL" id="MT143998">
    <property type="protein sequence ID" value="QJA45865.1"/>
    <property type="molecule type" value="Genomic_DNA"/>
</dbReference>
<feature type="region of interest" description="Disordered" evidence="1">
    <location>
        <begin position="1"/>
        <end position="45"/>
    </location>
</feature>
<evidence type="ECO:0000256" key="1">
    <source>
        <dbReference type="SAM" id="MobiDB-lite"/>
    </source>
</evidence>
<accession>A0A6H1ZF27</accession>
<dbReference type="AlphaFoldDB" id="A0A6H1ZF27"/>
<evidence type="ECO:0000313" key="2">
    <source>
        <dbReference type="EMBL" id="QJA45865.1"/>
    </source>
</evidence>
<reference evidence="2" key="1">
    <citation type="submission" date="2020-03" db="EMBL/GenBank/DDBJ databases">
        <title>The deep terrestrial virosphere.</title>
        <authorList>
            <person name="Holmfeldt K."/>
            <person name="Nilsson E."/>
            <person name="Simone D."/>
            <person name="Lopez-Fernandez M."/>
            <person name="Wu X."/>
            <person name="de Brujin I."/>
            <person name="Lundin D."/>
            <person name="Andersson A."/>
            <person name="Bertilsson S."/>
            <person name="Dopson M."/>
        </authorList>
    </citation>
    <scope>NUCLEOTIDE SEQUENCE</scope>
    <source>
        <strain evidence="2">TM448A00285</strain>
        <strain evidence="3">TM448B00616</strain>
    </source>
</reference>
<evidence type="ECO:0000313" key="3">
    <source>
        <dbReference type="EMBL" id="QJH96073.1"/>
    </source>
</evidence>